<gene>
    <name evidence="1" type="ORF">CIRG_09760</name>
</gene>
<dbReference type="AlphaFoldDB" id="A0A0J6YPE0"/>
<protein>
    <submittedName>
        <fullName evidence="1">Uncharacterized protein</fullName>
    </submittedName>
</protein>
<evidence type="ECO:0000313" key="2">
    <source>
        <dbReference type="Proteomes" id="UP000054565"/>
    </source>
</evidence>
<organism evidence="1 2">
    <name type="scientific">Coccidioides immitis RMSCC 2394</name>
    <dbReference type="NCBI Taxonomy" id="404692"/>
    <lineage>
        <taxon>Eukaryota</taxon>
        <taxon>Fungi</taxon>
        <taxon>Dikarya</taxon>
        <taxon>Ascomycota</taxon>
        <taxon>Pezizomycotina</taxon>
        <taxon>Eurotiomycetes</taxon>
        <taxon>Eurotiomycetidae</taxon>
        <taxon>Onygenales</taxon>
        <taxon>Onygenaceae</taxon>
        <taxon>Coccidioides</taxon>
    </lineage>
</organism>
<sequence>MQRYELGLAALDAAMGQEPMIYAFSPITMISPGGYPAVAYFQNRSSTEDVDVIIDPEHAVDKDVATAIRNTMKQVGEDLLFGRKWINEDVSMFLTPQARQSLFQDATKQNIVLWDGPHLRVLAAPLEWGLETKLRRLSTTPNHPKVVSDMNDIVVILKFLIDRNGAPLKQNTIQSLNRNGFDVAIKDDVIKKAQQNTKHNMERSLSAKGQLDQMSGLTTRDTQLICTT</sequence>
<dbReference type="OrthoDB" id="3348320at2759"/>
<accession>A0A0J6YPE0</accession>
<dbReference type="EMBL" id="DS028099">
    <property type="protein sequence ID" value="KMP09590.1"/>
    <property type="molecule type" value="Genomic_DNA"/>
</dbReference>
<reference evidence="2" key="1">
    <citation type="journal article" date="2010" name="Genome Res.">
        <title>Population genomic sequencing of Coccidioides fungi reveals recent hybridization and transposon control.</title>
        <authorList>
            <person name="Neafsey D.E."/>
            <person name="Barker B.M."/>
            <person name="Sharpton T.J."/>
            <person name="Stajich J.E."/>
            <person name="Park D.J."/>
            <person name="Whiston E."/>
            <person name="Hung C.-Y."/>
            <person name="McMahan C."/>
            <person name="White J."/>
            <person name="Sykes S."/>
            <person name="Heiman D."/>
            <person name="Young S."/>
            <person name="Zeng Q."/>
            <person name="Abouelleil A."/>
            <person name="Aftuck L."/>
            <person name="Bessette D."/>
            <person name="Brown A."/>
            <person name="FitzGerald M."/>
            <person name="Lui A."/>
            <person name="Macdonald J.P."/>
            <person name="Priest M."/>
            <person name="Orbach M.J."/>
            <person name="Galgiani J.N."/>
            <person name="Kirkland T.N."/>
            <person name="Cole G.T."/>
            <person name="Birren B.W."/>
            <person name="Henn M.R."/>
            <person name="Taylor J.W."/>
            <person name="Rounsley S.D."/>
        </authorList>
    </citation>
    <scope>NUCLEOTIDE SEQUENCE [LARGE SCALE GENOMIC DNA]</scope>
    <source>
        <strain evidence="2">RMSCC 2394</strain>
    </source>
</reference>
<dbReference type="Proteomes" id="UP000054565">
    <property type="component" value="Unassembled WGS sequence"/>
</dbReference>
<dbReference type="STRING" id="404692.A0A0J6YPE0"/>
<evidence type="ECO:0000313" key="1">
    <source>
        <dbReference type="EMBL" id="KMP09590.1"/>
    </source>
</evidence>
<name>A0A0J6YPE0_COCIT</name>
<proteinExistence type="predicted"/>